<dbReference type="EMBL" id="JAPTMU010000011">
    <property type="protein sequence ID" value="KAJ4936042.1"/>
    <property type="molecule type" value="Genomic_DNA"/>
</dbReference>
<evidence type="ECO:0000256" key="1">
    <source>
        <dbReference type="SAM" id="MobiDB-lite"/>
    </source>
</evidence>
<protein>
    <submittedName>
        <fullName evidence="2">Uncharacterized protein</fullName>
    </submittedName>
</protein>
<name>A0AAD6B377_9TELE</name>
<accession>A0AAD6B377</accession>
<proteinExistence type="predicted"/>
<gene>
    <name evidence="2" type="ORF">JOQ06_017566</name>
</gene>
<reference evidence="2" key="1">
    <citation type="submission" date="2022-11" db="EMBL/GenBank/DDBJ databases">
        <title>Chromosome-level genome of Pogonophryne albipinna.</title>
        <authorList>
            <person name="Jo E."/>
        </authorList>
    </citation>
    <scope>NUCLEOTIDE SEQUENCE</scope>
    <source>
        <strain evidence="2">SGF0006</strain>
        <tissue evidence="2">Muscle</tissue>
    </source>
</reference>
<organism evidence="2 3">
    <name type="scientific">Pogonophryne albipinna</name>
    <dbReference type="NCBI Taxonomy" id="1090488"/>
    <lineage>
        <taxon>Eukaryota</taxon>
        <taxon>Metazoa</taxon>
        <taxon>Chordata</taxon>
        <taxon>Craniata</taxon>
        <taxon>Vertebrata</taxon>
        <taxon>Euteleostomi</taxon>
        <taxon>Actinopterygii</taxon>
        <taxon>Neopterygii</taxon>
        <taxon>Teleostei</taxon>
        <taxon>Neoteleostei</taxon>
        <taxon>Acanthomorphata</taxon>
        <taxon>Eupercaria</taxon>
        <taxon>Perciformes</taxon>
        <taxon>Notothenioidei</taxon>
        <taxon>Pogonophryne</taxon>
    </lineage>
</organism>
<evidence type="ECO:0000313" key="3">
    <source>
        <dbReference type="Proteomes" id="UP001219934"/>
    </source>
</evidence>
<dbReference type="AlphaFoldDB" id="A0AAD6B377"/>
<dbReference type="Proteomes" id="UP001219934">
    <property type="component" value="Unassembled WGS sequence"/>
</dbReference>
<feature type="region of interest" description="Disordered" evidence="1">
    <location>
        <begin position="1"/>
        <end position="33"/>
    </location>
</feature>
<keyword evidence="3" id="KW-1185">Reference proteome</keyword>
<feature type="non-terminal residue" evidence="2">
    <location>
        <position position="1"/>
    </location>
</feature>
<evidence type="ECO:0000313" key="2">
    <source>
        <dbReference type="EMBL" id="KAJ4936042.1"/>
    </source>
</evidence>
<feature type="non-terminal residue" evidence="2">
    <location>
        <position position="76"/>
    </location>
</feature>
<comment type="caution">
    <text evidence="2">The sequence shown here is derived from an EMBL/GenBank/DDBJ whole genome shotgun (WGS) entry which is preliminary data.</text>
</comment>
<sequence length="76" mass="8499">HEGKLIKGQARRSRPVTDLPHQPSSLSFSDPPRLPEMPDLYMTAPLHPLGLSAEEVWWLLCRVVEDCSGIRPRLGG</sequence>